<accession>A0A7S2IZ27</accession>
<dbReference type="AlphaFoldDB" id="A0A7S2IZ27"/>
<proteinExistence type="predicted"/>
<dbReference type="InterPro" id="IPR032675">
    <property type="entry name" value="LRR_dom_sf"/>
</dbReference>
<dbReference type="InterPro" id="IPR006553">
    <property type="entry name" value="Leu-rich_rpt_Cys-con_subtyp"/>
</dbReference>
<dbReference type="SMART" id="SM00367">
    <property type="entry name" value="LRR_CC"/>
    <property type="match status" value="4"/>
</dbReference>
<evidence type="ECO:0008006" key="2">
    <source>
        <dbReference type="Google" id="ProtNLM"/>
    </source>
</evidence>
<dbReference type="GO" id="GO:0019005">
    <property type="term" value="C:SCF ubiquitin ligase complex"/>
    <property type="evidence" value="ECO:0007669"/>
    <property type="project" value="TreeGrafter"/>
</dbReference>
<dbReference type="EMBL" id="HBGU01071091">
    <property type="protein sequence ID" value="CAD9533247.1"/>
    <property type="molecule type" value="Transcribed_RNA"/>
</dbReference>
<evidence type="ECO:0000313" key="1">
    <source>
        <dbReference type="EMBL" id="CAD9533247.1"/>
    </source>
</evidence>
<dbReference type="SUPFAM" id="SSF52047">
    <property type="entry name" value="RNI-like"/>
    <property type="match status" value="1"/>
</dbReference>
<dbReference type="GO" id="GO:0031146">
    <property type="term" value="P:SCF-dependent proteasomal ubiquitin-dependent protein catabolic process"/>
    <property type="evidence" value="ECO:0007669"/>
    <property type="project" value="TreeGrafter"/>
</dbReference>
<name>A0A7S2IZ27_9EUKA</name>
<protein>
    <recommendedName>
        <fullName evidence="2">F-box domain-containing protein</fullName>
    </recommendedName>
</protein>
<dbReference type="Gene3D" id="3.80.10.10">
    <property type="entry name" value="Ribonuclease Inhibitor"/>
    <property type="match status" value="3"/>
</dbReference>
<gene>
    <name evidence="1" type="ORF">CBRE1094_LOCUS38812</name>
</gene>
<sequence>MQSLSSNRTVLVALSSGAVFRVAAPAPSNVAPSLGPDELLHVLRHWSIPECARVASTSSEVAMAVKARVAEATSLDVQHLACDDERLKSLLAKMPVLESLSISDGTDLTADGLVAAVLAAGQHHGWRRLAQLNLASSPIDAAGFYALWAQLPHLTGVSLDGCDAVQEVDMCVFAEAPAGSISSLSLAHCPGLSSSGCLTVLCRYGGTHLTNLNASGYNISEATLSSIGVECPHLRNLKLSECDFSGDEAISLLFSRCTQLQRVDLSWCEGTLSTSSVTTLMSHCPELTHLELRCCSNIEAARVCALLGACSLDHLRLLNLNRCNHDVLPALIASESSPSSSAGGQSSLQRQLLAPLAACASLTWLDLGWLADMVDDASCAMILTSLPNLLVLSLEGCKALTNAALSPLWADGEEEPLMATGMLRLNCAWADLISTECLQSTLRAADARDRRRTGGTSKLQVLDYYGNCWGCGPNGRPVRCKLEQEKGLEMPLIGWVASWDHDD</sequence>
<organism evidence="1">
    <name type="scientific">Haptolina brevifila</name>
    <dbReference type="NCBI Taxonomy" id="156173"/>
    <lineage>
        <taxon>Eukaryota</taxon>
        <taxon>Haptista</taxon>
        <taxon>Haptophyta</taxon>
        <taxon>Prymnesiophyceae</taxon>
        <taxon>Prymnesiales</taxon>
        <taxon>Prymnesiaceae</taxon>
        <taxon>Haptolina</taxon>
    </lineage>
</organism>
<reference evidence="1" key="1">
    <citation type="submission" date="2021-01" db="EMBL/GenBank/DDBJ databases">
        <authorList>
            <person name="Corre E."/>
            <person name="Pelletier E."/>
            <person name="Niang G."/>
            <person name="Scheremetjew M."/>
            <person name="Finn R."/>
            <person name="Kale V."/>
            <person name="Holt S."/>
            <person name="Cochrane G."/>
            <person name="Meng A."/>
            <person name="Brown T."/>
            <person name="Cohen L."/>
        </authorList>
    </citation>
    <scope>NUCLEOTIDE SEQUENCE</scope>
    <source>
        <strain evidence="1">UTEX LB 985</strain>
    </source>
</reference>
<dbReference type="PANTHER" id="PTHR13318">
    <property type="entry name" value="PARTNER OF PAIRED, ISOFORM B-RELATED"/>
    <property type="match status" value="1"/>
</dbReference>